<evidence type="ECO:0000256" key="2">
    <source>
        <dbReference type="ARBA" id="ARBA00022540"/>
    </source>
</evidence>
<reference evidence="5" key="1">
    <citation type="submission" date="2025-08" db="UniProtKB">
        <authorList>
            <consortium name="Ensembl"/>
        </authorList>
    </citation>
    <scope>IDENTIFICATION</scope>
</reference>
<evidence type="ECO:0000256" key="3">
    <source>
        <dbReference type="ARBA" id="ARBA00022917"/>
    </source>
</evidence>
<organism evidence="5 6">
    <name type="scientific">Serinus canaria</name>
    <name type="common">Island canary</name>
    <name type="synonym">Fringilla canaria</name>
    <dbReference type="NCBI Taxonomy" id="9135"/>
    <lineage>
        <taxon>Eukaryota</taxon>
        <taxon>Metazoa</taxon>
        <taxon>Chordata</taxon>
        <taxon>Craniata</taxon>
        <taxon>Vertebrata</taxon>
        <taxon>Euteleostomi</taxon>
        <taxon>Archelosauria</taxon>
        <taxon>Archosauria</taxon>
        <taxon>Dinosauria</taxon>
        <taxon>Saurischia</taxon>
        <taxon>Theropoda</taxon>
        <taxon>Coelurosauria</taxon>
        <taxon>Aves</taxon>
        <taxon>Neognathae</taxon>
        <taxon>Neoaves</taxon>
        <taxon>Telluraves</taxon>
        <taxon>Australaves</taxon>
        <taxon>Passeriformes</taxon>
        <taxon>Passeroidea</taxon>
        <taxon>Fringillidae</taxon>
        <taxon>Carduelinae</taxon>
        <taxon>Serinus</taxon>
    </lineage>
</organism>
<dbReference type="InterPro" id="IPR036390">
    <property type="entry name" value="WH_DNA-bd_sf"/>
</dbReference>
<proteinExistence type="predicted"/>
<dbReference type="Ensembl" id="ENSSCAT00000024412.1">
    <property type="protein sequence ID" value="ENSSCAP00000021912.1"/>
    <property type="gene ID" value="ENSSCAG00000015749.1"/>
</dbReference>
<dbReference type="GO" id="GO:0003743">
    <property type="term" value="F:translation initiation factor activity"/>
    <property type="evidence" value="ECO:0007669"/>
    <property type="project" value="UniProtKB-KW"/>
</dbReference>
<dbReference type="InterPro" id="IPR008905">
    <property type="entry name" value="EIF3C_N_dom"/>
</dbReference>
<dbReference type="AlphaFoldDB" id="A0A8C9NT07"/>
<dbReference type="Proteomes" id="UP000694409">
    <property type="component" value="Unassembled WGS sequence"/>
</dbReference>
<dbReference type="InterPro" id="IPR027516">
    <property type="entry name" value="EIF3C"/>
</dbReference>
<protein>
    <recommendedName>
        <fullName evidence="4">PCI domain-containing protein</fullName>
    </recommendedName>
</protein>
<dbReference type="PROSITE" id="PS50250">
    <property type="entry name" value="PCI"/>
    <property type="match status" value="1"/>
</dbReference>
<dbReference type="GO" id="GO:0003723">
    <property type="term" value="F:RNA binding"/>
    <property type="evidence" value="ECO:0007669"/>
    <property type="project" value="InterPro"/>
</dbReference>
<dbReference type="InterPro" id="IPR000717">
    <property type="entry name" value="PCI_dom"/>
</dbReference>
<evidence type="ECO:0000259" key="4">
    <source>
        <dbReference type="PROSITE" id="PS50250"/>
    </source>
</evidence>
<keyword evidence="2" id="KW-0396">Initiation factor</keyword>
<dbReference type="PANTHER" id="PTHR13937:SF0">
    <property type="entry name" value="EUKARYOTIC TRANSLATION INITIATION FACTOR 3 SUBUNIT C-RELATED"/>
    <property type="match status" value="1"/>
</dbReference>
<dbReference type="GO" id="GO:0071541">
    <property type="term" value="C:eukaryotic translation initiation factor 3 complex, eIF3m"/>
    <property type="evidence" value="ECO:0007669"/>
    <property type="project" value="Ensembl"/>
</dbReference>
<evidence type="ECO:0000313" key="6">
    <source>
        <dbReference type="Proteomes" id="UP000694409"/>
    </source>
</evidence>
<dbReference type="SUPFAM" id="SSF46785">
    <property type="entry name" value="Winged helix' DNA-binding domain"/>
    <property type="match status" value="1"/>
</dbReference>
<dbReference type="GeneTree" id="ENSGT00390000017900"/>
<keyword evidence="6" id="KW-1185">Reference proteome</keyword>
<dbReference type="SMART" id="SM00088">
    <property type="entry name" value="PINT"/>
    <property type="match status" value="1"/>
</dbReference>
<evidence type="ECO:0000313" key="5">
    <source>
        <dbReference type="Ensembl" id="ENSSCAP00000021912.1"/>
    </source>
</evidence>
<dbReference type="OMA" id="MIGWITI"/>
<dbReference type="PANTHER" id="PTHR13937">
    <property type="entry name" value="EUKARYOTIC TRANSLATION INITATION FACTOR 3, SUBUNIT 8 EIF3S8 -RELATED"/>
    <property type="match status" value="1"/>
</dbReference>
<evidence type="ECO:0000256" key="1">
    <source>
        <dbReference type="ARBA" id="ARBA00022490"/>
    </source>
</evidence>
<dbReference type="GO" id="GO:0031369">
    <property type="term" value="F:translation initiation factor binding"/>
    <property type="evidence" value="ECO:0007669"/>
    <property type="project" value="InterPro"/>
</dbReference>
<feature type="domain" description="PCI" evidence="4">
    <location>
        <begin position="99"/>
        <end position="281"/>
    </location>
</feature>
<reference evidence="5" key="2">
    <citation type="submission" date="2025-09" db="UniProtKB">
        <authorList>
            <consortium name="Ensembl"/>
        </authorList>
    </citation>
    <scope>IDENTIFICATION</scope>
</reference>
<dbReference type="Pfam" id="PF05470">
    <property type="entry name" value="eIF-3c_N"/>
    <property type="match status" value="1"/>
</dbReference>
<keyword evidence="3" id="KW-0648">Protein biosynthesis</keyword>
<sequence length="323" mass="37355">HHALHSRWYRARDLMLMSHLQDNIQHADPPVQILYNRTMVQLGICAFRQGLIKDAHNALLDIQSSGRAKELLGQGLLLRSLQERNAEQEKVEKRRQVPFHMHVNLELLECVYLVAAMLLEIPYMAAHEFDARRRMISKQFHHQLRVGERQPLLGPPESMREHVVAASKAMKTGDWRRCHRFVVNEKMNGKVWDLFPEADQVRAMLVRKIQEESLRTYLFTYSSVYDSISMETLAAMFELDLPTVHGIISKMIINEELMVRDTWDTWGHLGTGVGTPGDRWDLTWGRIWGQFGGFWGNSEPFGSIWGSFGAVLGQFWGHLWGQV</sequence>
<name>A0A8C9NT07_SERCA</name>
<dbReference type="Pfam" id="PF01399">
    <property type="entry name" value="PCI"/>
    <property type="match status" value="1"/>
</dbReference>
<keyword evidence="1" id="KW-0963">Cytoplasm</keyword>
<accession>A0A8C9NT07</accession>